<evidence type="ECO:0000313" key="3">
    <source>
        <dbReference type="EMBL" id="GBP19910.1"/>
    </source>
</evidence>
<gene>
    <name evidence="3" type="ORF">EVAR_75203_1</name>
</gene>
<keyword evidence="4" id="KW-1185">Reference proteome</keyword>
<dbReference type="AlphaFoldDB" id="A0A4C1U0Y4"/>
<proteinExistence type="predicted"/>
<name>A0A4C1U0Y4_EUMVA</name>
<comment type="caution">
    <text evidence="3">The sequence shown here is derived from an EMBL/GenBank/DDBJ whole genome shotgun (WGS) entry which is preliminary data.</text>
</comment>
<dbReference type="Proteomes" id="UP000299102">
    <property type="component" value="Unassembled WGS sequence"/>
</dbReference>
<feature type="compositionally biased region" description="Basic residues" evidence="1">
    <location>
        <begin position="109"/>
        <end position="118"/>
    </location>
</feature>
<protein>
    <submittedName>
        <fullName evidence="3">Uncharacterized protein</fullName>
    </submittedName>
</protein>
<evidence type="ECO:0000256" key="1">
    <source>
        <dbReference type="SAM" id="MobiDB-lite"/>
    </source>
</evidence>
<feature type="chain" id="PRO_5020039935" evidence="2">
    <location>
        <begin position="17"/>
        <end position="118"/>
    </location>
</feature>
<reference evidence="3 4" key="1">
    <citation type="journal article" date="2019" name="Commun. Biol.">
        <title>The bagworm genome reveals a unique fibroin gene that provides high tensile strength.</title>
        <authorList>
            <person name="Kono N."/>
            <person name="Nakamura H."/>
            <person name="Ohtoshi R."/>
            <person name="Tomita M."/>
            <person name="Numata K."/>
            <person name="Arakawa K."/>
        </authorList>
    </citation>
    <scope>NUCLEOTIDE SEQUENCE [LARGE SCALE GENOMIC DNA]</scope>
</reference>
<feature type="region of interest" description="Disordered" evidence="1">
    <location>
        <begin position="57"/>
        <end position="118"/>
    </location>
</feature>
<evidence type="ECO:0000256" key="2">
    <source>
        <dbReference type="SAM" id="SignalP"/>
    </source>
</evidence>
<keyword evidence="2" id="KW-0732">Signal</keyword>
<dbReference type="EMBL" id="BGZK01000112">
    <property type="protein sequence ID" value="GBP19910.1"/>
    <property type="molecule type" value="Genomic_DNA"/>
</dbReference>
<evidence type="ECO:0000313" key="4">
    <source>
        <dbReference type="Proteomes" id="UP000299102"/>
    </source>
</evidence>
<sequence>MLIAVILAWVSFPTWDRKPDARKASYFGKVSEYKSSLVSLRWGGWFVTHLGDSVGRHLRGGGDRSLSRSTENGGRGCPENKRQLRVQPRTHGTRSATDYERAYAAKPAQRLRRTQSIH</sequence>
<feature type="signal peptide" evidence="2">
    <location>
        <begin position="1"/>
        <end position="16"/>
    </location>
</feature>
<organism evidence="3 4">
    <name type="scientific">Eumeta variegata</name>
    <name type="common">Bagworm moth</name>
    <name type="synonym">Eumeta japonica</name>
    <dbReference type="NCBI Taxonomy" id="151549"/>
    <lineage>
        <taxon>Eukaryota</taxon>
        <taxon>Metazoa</taxon>
        <taxon>Ecdysozoa</taxon>
        <taxon>Arthropoda</taxon>
        <taxon>Hexapoda</taxon>
        <taxon>Insecta</taxon>
        <taxon>Pterygota</taxon>
        <taxon>Neoptera</taxon>
        <taxon>Endopterygota</taxon>
        <taxon>Lepidoptera</taxon>
        <taxon>Glossata</taxon>
        <taxon>Ditrysia</taxon>
        <taxon>Tineoidea</taxon>
        <taxon>Psychidae</taxon>
        <taxon>Oiketicinae</taxon>
        <taxon>Eumeta</taxon>
    </lineage>
</organism>
<accession>A0A4C1U0Y4</accession>